<keyword evidence="1" id="KW-0547">Nucleotide-binding</keyword>
<accession>A0A364V4W9</accession>
<feature type="non-terminal residue" evidence="8">
    <location>
        <position position="1"/>
    </location>
</feature>
<dbReference type="AlphaFoldDB" id="A0A364V4W9"/>
<dbReference type="GO" id="GO:0051607">
    <property type="term" value="P:defense response to virus"/>
    <property type="evidence" value="ECO:0007669"/>
    <property type="project" value="UniProtKB-KW"/>
</dbReference>
<dbReference type="InterPro" id="IPR041372">
    <property type="entry name" value="Cas3_C"/>
</dbReference>
<keyword evidence="9" id="KW-1185">Reference proteome</keyword>
<keyword evidence="3" id="KW-0347">Helicase</keyword>
<organism evidence="8 9">
    <name type="scientific">Corynebacterium heidelbergense</name>
    <dbReference type="NCBI Taxonomy" id="2055947"/>
    <lineage>
        <taxon>Bacteria</taxon>
        <taxon>Bacillati</taxon>
        <taxon>Actinomycetota</taxon>
        <taxon>Actinomycetes</taxon>
        <taxon>Mycobacteriales</taxon>
        <taxon>Corynebacteriaceae</taxon>
        <taxon>Corynebacterium</taxon>
    </lineage>
</organism>
<dbReference type="Proteomes" id="UP000251577">
    <property type="component" value="Unassembled WGS sequence"/>
</dbReference>
<dbReference type="GO" id="GO:0016787">
    <property type="term" value="F:hydrolase activity"/>
    <property type="evidence" value="ECO:0007669"/>
    <property type="project" value="UniProtKB-KW"/>
</dbReference>
<protein>
    <submittedName>
        <fullName evidence="8">CRISPR-associated helicase Cas3</fullName>
    </submittedName>
</protein>
<evidence type="ECO:0000256" key="4">
    <source>
        <dbReference type="ARBA" id="ARBA00022840"/>
    </source>
</evidence>
<feature type="domain" description="Cas3 C-terminal" evidence="6">
    <location>
        <begin position="296"/>
        <end position="404"/>
    </location>
</feature>
<evidence type="ECO:0000313" key="9">
    <source>
        <dbReference type="Proteomes" id="UP000251577"/>
    </source>
</evidence>
<name>A0A364V4W9_9CORY</name>
<evidence type="ECO:0000256" key="2">
    <source>
        <dbReference type="ARBA" id="ARBA00022801"/>
    </source>
</evidence>
<evidence type="ECO:0000313" key="8">
    <source>
        <dbReference type="EMBL" id="RAV31700.1"/>
    </source>
</evidence>
<dbReference type="RefSeq" id="WP_113631038.1">
    <property type="nucleotide sequence ID" value="NZ_QHCV01000065.1"/>
</dbReference>
<reference evidence="8 9" key="1">
    <citation type="journal article" date="2018" name="Syst. Appl. Microbiol.">
        <title>Corynebacterium heidelbergense sp. nov., isolated from the preen glands of Egyptian geese (Alopochen aegyptiacus).</title>
        <authorList>
            <person name="Braun M.S."/>
            <person name="Wang E."/>
            <person name="Zimmermann S."/>
            <person name="Wink M."/>
        </authorList>
    </citation>
    <scope>NUCLEOTIDE SEQUENCE [LARGE SCALE GENOMIC DNA]</scope>
    <source>
        <strain evidence="8 9">647</strain>
    </source>
</reference>
<dbReference type="GO" id="GO:0004386">
    <property type="term" value="F:helicase activity"/>
    <property type="evidence" value="ECO:0007669"/>
    <property type="project" value="UniProtKB-KW"/>
</dbReference>
<feature type="domain" description="CRISPR-associated nuclease/helicase Cas3" evidence="7">
    <location>
        <begin position="42"/>
        <end position="153"/>
    </location>
</feature>
<dbReference type="SUPFAM" id="SSF52540">
    <property type="entry name" value="P-loop containing nucleoside triphosphate hydrolases"/>
    <property type="match status" value="1"/>
</dbReference>
<evidence type="ECO:0000256" key="1">
    <source>
        <dbReference type="ARBA" id="ARBA00022741"/>
    </source>
</evidence>
<dbReference type="Gene3D" id="3.40.50.300">
    <property type="entry name" value="P-loop containing nucleotide triphosphate hydrolases"/>
    <property type="match status" value="1"/>
</dbReference>
<dbReference type="Pfam" id="PF22590">
    <property type="entry name" value="Cas3-like_C_2"/>
    <property type="match status" value="1"/>
</dbReference>
<dbReference type="EMBL" id="QHCV01000065">
    <property type="protein sequence ID" value="RAV31700.1"/>
    <property type="molecule type" value="Genomic_DNA"/>
</dbReference>
<keyword evidence="2" id="KW-0378">Hydrolase</keyword>
<evidence type="ECO:0000256" key="3">
    <source>
        <dbReference type="ARBA" id="ARBA00022806"/>
    </source>
</evidence>
<keyword evidence="4" id="KW-0067">ATP-binding</keyword>
<dbReference type="NCBIfam" id="TIGR01587">
    <property type="entry name" value="cas3_core"/>
    <property type="match status" value="1"/>
</dbReference>
<dbReference type="GO" id="GO:0005524">
    <property type="term" value="F:ATP binding"/>
    <property type="evidence" value="ECO:0007669"/>
    <property type="project" value="UniProtKB-KW"/>
</dbReference>
<evidence type="ECO:0000256" key="5">
    <source>
        <dbReference type="ARBA" id="ARBA00023118"/>
    </source>
</evidence>
<gene>
    <name evidence="8" type="primary">cas3</name>
    <name evidence="8" type="ORF">DLJ54_06965</name>
</gene>
<keyword evidence="5" id="KW-0051">Antiviral defense</keyword>
<dbReference type="InterPro" id="IPR027417">
    <property type="entry name" value="P-loop_NTPase"/>
</dbReference>
<comment type="caution">
    <text evidence="8">The sequence shown here is derived from an EMBL/GenBank/DDBJ whole genome shotgun (WGS) entry which is preliminary data.</text>
</comment>
<dbReference type="InterPro" id="IPR006474">
    <property type="entry name" value="Helicase_Cas3_CRISPR-ass_core"/>
</dbReference>
<evidence type="ECO:0000259" key="7">
    <source>
        <dbReference type="Pfam" id="PF22590"/>
    </source>
</evidence>
<dbReference type="Pfam" id="PF18395">
    <property type="entry name" value="Cas3_C"/>
    <property type="match status" value="1"/>
</dbReference>
<sequence length="414" mass="45526">PEPTVEAHFPSQTAEPQAIATQFLPGDLDAVADELLRNAPLGGCIAVVCGTVSRAQHLYRQFTQAAAQLPDGPNVCADTVLLHSRFIASARQRTEQELVNRLGKDHSRRPQRLIVISTQVIEQGLDLDFDLMISDIAPLDLLIQRMGRVHRHPLPAAIRPSYARSPRFLITGAADGDVTKAPPRFPTGLRMVYRPRALLAATFVLSNHLRQPGCHGVARPHDVPRLVEQAYNANLQAPSPWAKEWEQACDLERQFLQLQSGRAKTYLLPPPTLEGINHWNDTQGIAVEGVAHSQVRDADESYEVILARETAEGTLTSMDPSAALDGVDLRGPLSEKQARALSACSLRLPGWLVQPEDMEAMSEETPPSWSSSPWLRHAVPLIVDANSTKRCVSGVLKYDPHIGLTAEPHRKEPP</sequence>
<dbReference type="InterPro" id="IPR054712">
    <property type="entry name" value="Cas3-like_dom"/>
</dbReference>
<proteinExistence type="predicted"/>
<evidence type="ECO:0000259" key="6">
    <source>
        <dbReference type="Pfam" id="PF18395"/>
    </source>
</evidence>